<dbReference type="PRINTS" id="PR00722">
    <property type="entry name" value="CHYMOTRYPSIN"/>
</dbReference>
<feature type="transmembrane region" description="Helical" evidence="4">
    <location>
        <begin position="294"/>
        <end position="314"/>
    </location>
</feature>
<dbReference type="EMBL" id="SATR01000048">
    <property type="protein sequence ID" value="TFH89712.1"/>
    <property type="molecule type" value="Genomic_DNA"/>
</dbReference>
<dbReference type="SUPFAM" id="SSF50494">
    <property type="entry name" value="Trypsin-like serine proteases"/>
    <property type="match status" value="1"/>
</dbReference>
<dbReference type="GO" id="GO:0004252">
    <property type="term" value="F:serine-type endopeptidase activity"/>
    <property type="evidence" value="ECO:0007669"/>
    <property type="project" value="InterPro"/>
</dbReference>
<evidence type="ECO:0000256" key="5">
    <source>
        <dbReference type="SAM" id="SignalP"/>
    </source>
</evidence>
<dbReference type="PROSITE" id="PS00135">
    <property type="entry name" value="TRYPSIN_SER"/>
    <property type="match status" value="1"/>
</dbReference>
<reference evidence="7 8" key="1">
    <citation type="submission" date="2019-01" db="EMBL/GenBank/DDBJ databases">
        <title>Vibrio BEI176 sp. nov, a marine bacterium isolated from China: eastern marignal seas.</title>
        <authorList>
            <person name="Li B."/>
        </authorList>
    </citation>
    <scope>NUCLEOTIDE SEQUENCE [LARGE SCALE GENOMIC DNA]</scope>
    <source>
        <strain evidence="7 8">BEI176</strain>
    </source>
</reference>
<dbReference type="CDD" id="cd00190">
    <property type="entry name" value="Tryp_SPc"/>
    <property type="match status" value="1"/>
</dbReference>
<organism evidence="7 8">
    <name type="scientific">Vibrio ouci</name>
    <dbReference type="NCBI Taxonomy" id="2499078"/>
    <lineage>
        <taxon>Bacteria</taxon>
        <taxon>Pseudomonadati</taxon>
        <taxon>Pseudomonadota</taxon>
        <taxon>Gammaproteobacteria</taxon>
        <taxon>Vibrionales</taxon>
        <taxon>Vibrionaceae</taxon>
        <taxon>Vibrio</taxon>
    </lineage>
</organism>
<evidence type="ECO:0000313" key="7">
    <source>
        <dbReference type="EMBL" id="TFH89712.1"/>
    </source>
</evidence>
<evidence type="ECO:0000313" key="8">
    <source>
        <dbReference type="Proteomes" id="UP000297753"/>
    </source>
</evidence>
<dbReference type="InterPro" id="IPR018114">
    <property type="entry name" value="TRYPSIN_HIS"/>
</dbReference>
<evidence type="ECO:0000256" key="2">
    <source>
        <dbReference type="ARBA" id="ARBA00023157"/>
    </source>
</evidence>
<dbReference type="GO" id="GO:0006508">
    <property type="term" value="P:proteolysis"/>
    <property type="evidence" value="ECO:0007669"/>
    <property type="project" value="UniProtKB-KW"/>
</dbReference>
<sequence length="319" mass="34353">MRSISVLASSLLAFSAHSAEVNPYIVNGTDISASTHPSFVSLFYDRIDYDGVYGQGPYCGGTLLSANYILTAAHCIYGDSNYQLFTSVVPQLQNESDFPNSVLQRVMVSEYYYPSTYNNSTLYDDIAILKLASPITAVNTYVDLADNSERSTYRQTSEVFYAVGHGNTQSNVDSTEELQRTQLKWVDNTTCNSIYTTDTSENLCMDGAATVTYDNGTCQGDSGGPLYWNGKQVGITSFGPETCGDPAVAANSVFTEVALTKHSDWINSVLNGNETPKVTVSDSQRNATLNPSSGGGGGGSLGVLVLSALGLLGWRRKRN</sequence>
<dbReference type="PROSITE" id="PS00134">
    <property type="entry name" value="TRYPSIN_HIS"/>
    <property type="match status" value="1"/>
</dbReference>
<dbReference type="PROSITE" id="PS50240">
    <property type="entry name" value="TRYPSIN_DOM"/>
    <property type="match status" value="1"/>
</dbReference>
<dbReference type="InterPro" id="IPR020008">
    <property type="entry name" value="GlyGly_CTERM"/>
</dbReference>
<keyword evidence="3" id="KW-0378">Hydrolase</keyword>
<dbReference type="Pfam" id="PF00089">
    <property type="entry name" value="Trypsin"/>
    <property type="match status" value="1"/>
</dbReference>
<dbReference type="InterPro" id="IPR033116">
    <property type="entry name" value="TRYPSIN_SER"/>
</dbReference>
<keyword evidence="4" id="KW-0812">Transmembrane</keyword>
<dbReference type="Proteomes" id="UP000297753">
    <property type="component" value="Unassembled WGS sequence"/>
</dbReference>
<dbReference type="SMART" id="SM00020">
    <property type="entry name" value="Tryp_SPc"/>
    <property type="match status" value="1"/>
</dbReference>
<evidence type="ECO:0000256" key="3">
    <source>
        <dbReference type="RuleBase" id="RU363034"/>
    </source>
</evidence>
<dbReference type="PANTHER" id="PTHR24276:SF98">
    <property type="entry name" value="FI18310P1-RELATED"/>
    <property type="match status" value="1"/>
</dbReference>
<evidence type="ECO:0000256" key="1">
    <source>
        <dbReference type="ARBA" id="ARBA00007664"/>
    </source>
</evidence>
<dbReference type="InterPro" id="IPR050430">
    <property type="entry name" value="Peptidase_S1"/>
</dbReference>
<accession>A0A4Y8W9V3</accession>
<dbReference type="PANTHER" id="PTHR24276">
    <property type="entry name" value="POLYSERASE-RELATED"/>
    <property type="match status" value="1"/>
</dbReference>
<keyword evidence="4" id="KW-0472">Membrane</keyword>
<comment type="caution">
    <text evidence="7">The sequence shown here is derived from an EMBL/GenBank/DDBJ whole genome shotgun (WGS) entry which is preliminary data.</text>
</comment>
<evidence type="ECO:0000256" key="4">
    <source>
        <dbReference type="SAM" id="Phobius"/>
    </source>
</evidence>
<dbReference type="Gene3D" id="2.40.10.10">
    <property type="entry name" value="Trypsin-like serine proteases"/>
    <property type="match status" value="1"/>
</dbReference>
<keyword evidence="3" id="KW-0720">Serine protease</keyword>
<gene>
    <name evidence="7" type="ORF">ELS82_20760</name>
</gene>
<comment type="similarity">
    <text evidence="1">Belongs to the peptidase S1 family.</text>
</comment>
<dbReference type="InterPro" id="IPR001254">
    <property type="entry name" value="Trypsin_dom"/>
</dbReference>
<dbReference type="InterPro" id="IPR043504">
    <property type="entry name" value="Peptidase_S1_PA_chymotrypsin"/>
</dbReference>
<keyword evidence="8" id="KW-1185">Reference proteome</keyword>
<dbReference type="RefSeq" id="WP_134837166.1">
    <property type="nucleotide sequence ID" value="NZ_SATR01000048.1"/>
</dbReference>
<proteinExistence type="inferred from homology"/>
<name>A0A4Y8W9V3_9VIBR</name>
<dbReference type="AlphaFoldDB" id="A0A4Y8W9V3"/>
<keyword evidence="3 7" id="KW-0645">Protease</keyword>
<dbReference type="InterPro" id="IPR009003">
    <property type="entry name" value="Peptidase_S1_PA"/>
</dbReference>
<keyword evidence="5" id="KW-0732">Signal</keyword>
<keyword evidence="4" id="KW-1133">Transmembrane helix</keyword>
<dbReference type="InterPro" id="IPR001314">
    <property type="entry name" value="Peptidase_S1A"/>
</dbReference>
<feature type="domain" description="Peptidase S1" evidence="6">
    <location>
        <begin position="25"/>
        <end position="271"/>
    </location>
</feature>
<evidence type="ECO:0000259" key="6">
    <source>
        <dbReference type="PROSITE" id="PS50240"/>
    </source>
</evidence>
<protein>
    <submittedName>
        <fullName evidence="7">Serine protease</fullName>
    </submittedName>
</protein>
<keyword evidence="2" id="KW-1015">Disulfide bond</keyword>
<feature type="signal peptide" evidence="5">
    <location>
        <begin position="1"/>
        <end position="18"/>
    </location>
</feature>
<feature type="chain" id="PRO_5021388148" evidence="5">
    <location>
        <begin position="19"/>
        <end position="319"/>
    </location>
</feature>
<dbReference type="OrthoDB" id="9813836at2"/>
<dbReference type="NCBIfam" id="TIGR03501">
    <property type="entry name" value="GlyGly_CTERM"/>
    <property type="match status" value="1"/>
</dbReference>